<dbReference type="InterPro" id="IPR001764">
    <property type="entry name" value="Glyco_hydro_3_N"/>
</dbReference>
<accession>A0ABT3RT55</accession>
<evidence type="ECO:0000256" key="3">
    <source>
        <dbReference type="ARBA" id="ARBA00012663"/>
    </source>
</evidence>
<dbReference type="GO" id="GO:0016787">
    <property type="term" value="F:hydrolase activity"/>
    <property type="evidence" value="ECO:0007669"/>
    <property type="project" value="UniProtKB-KW"/>
</dbReference>
<dbReference type="Gene3D" id="3.40.50.1700">
    <property type="entry name" value="Glycoside hydrolase family 3 C-terminal domain"/>
    <property type="match status" value="1"/>
</dbReference>
<protein>
    <recommendedName>
        <fullName evidence="3">beta-N-acetylhexosaminidase</fullName>
        <ecNumber evidence="3">3.2.1.52</ecNumber>
    </recommendedName>
</protein>
<sequence length="975" mass="110613">MNFTSRTKFILIPFFIFTFFNLLSQEIENDKSGYQSKLDQLTLREKVGQLFIVPAYPDRGQDHVDSINFLIDSLNIGGLIYFQGTSSQLVNFQEKLSQSRIPLIQSMDAEWGPAMRIRDTYRLPYAMTLGATRDTSLAYEYGKLAGKKLKSMGINVSYAPVVDINNNPENPVISFRSFGEDKQVVNNLAFAYAKGLVDQGVLPVFKHFPGHGDTDSDSHKDLITLNHDYSRLKSIELYPYRNLSKMPLAGVMIGHLAVPEVTGNDAPASISPEIITGILKDSLGVENMVFSDAMDMKGALKYAETGDLEWRALIAGTDFLLMSKDVIKAIDFIVNKIEESPYYENLLDKHLLRILKYKSVLPDIQGNYYADAEEQLEYEYKVFERKVLQNATTILGDSSIVPLKDLGNSKTALVQLRFNPDNKTLLNTINKYDSVDFYPVLKGKQITDNILSQLKSYDRIVIHHAGLWMSTAANYDLRETELKSTEKLLELPGQKILFVTGNAYAVNVLDPLGKADVTVLTYQGRNEGERLAVEALYGGFSVKGKLPVSLNNYNYGEGISTRKVRLGYKYPEQLNIDSHFINTKVDSIVQYAIDSSAFPGCQILVALDGDILFHKAYGYHTYDSIRNVSVDDIYDIASITKITSALPLLMKLVDEGKIQLDSKFSRYNDYYDNSVIGNASIRSILAHNARLKSWIPYYKEAQRRNGKWRWRTFKSKPSRRFPIKITDSLYMHRTFRKRYVYKGIKKAPANSDSGYVYSGLSFYLWPDIIEDQTGGRIDEKLSDEFTSRLSATTLTYNPLEKGFELDRIIPTEKDNYFRNEQIHGTVHDEGAIIMQGLSANAGLFSNSIDLAKMMQMYLNYGVYGGERFISEETLKEFTSCQYCDEGNRRGLGFDKPLLEEKWKGTPSPDASDSSFGHTGYTGTFAWADPENGLLFIFLSNRVYPTREYKNLYRLNIRPSIHQVFYEALKKISSEN</sequence>
<dbReference type="PANTHER" id="PTHR30480:SF13">
    <property type="entry name" value="BETA-HEXOSAMINIDASE"/>
    <property type="match status" value="1"/>
</dbReference>
<name>A0ABT3RT55_9BACT</name>
<dbReference type="InterPro" id="IPR012338">
    <property type="entry name" value="Beta-lactam/transpept-like"/>
</dbReference>
<dbReference type="SUPFAM" id="SSF51445">
    <property type="entry name" value="(Trans)glycosidases"/>
    <property type="match status" value="1"/>
</dbReference>
<dbReference type="InterPro" id="IPR050226">
    <property type="entry name" value="NagZ_Beta-hexosaminidase"/>
</dbReference>
<dbReference type="Pfam" id="PF00144">
    <property type="entry name" value="Beta-lactamase"/>
    <property type="match status" value="1"/>
</dbReference>
<comment type="similarity">
    <text evidence="2">Belongs to the glycosyl hydrolase 3 family.</text>
</comment>
<evidence type="ECO:0000256" key="5">
    <source>
        <dbReference type="ARBA" id="ARBA00023295"/>
    </source>
</evidence>
<feature type="domain" description="Beta-lactamase-related" evidence="6">
    <location>
        <begin position="586"/>
        <end position="950"/>
    </location>
</feature>
<keyword evidence="5" id="KW-0326">Glycosidase</keyword>
<keyword evidence="9" id="KW-1185">Reference proteome</keyword>
<dbReference type="InterPro" id="IPR017853">
    <property type="entry name" value="GH"/>
</dbReference>
<keyword evidence="4 8" id="KW-0378">Hydrolase</keyword>
<dbReference type="InterPro" id="IPR036962">
    <property type="entry name" value="Glyco_hydro_3_N_sf"/>
</dbReference>
<dbReference type="Gene3D" id="3.40.710.10">
    <property type="entry name" value="DD-peptidase/beta-lactamase superfamily"/>
    <property type="match status" value="1"/>
</dbReference>
<feature type="domain" description="Glycoside hydrolase family 3 N-terminal" evidence="7">
    <location>
        <begin position="42"/>
        <end position="356"/>
    </location>
</feature>
<dbReference type="EMBL" id="JAPFQN010000005">
    <property type="protein sequence ID" value="MCX2744325.1"/>
    <property type="molecule type" value="Genomic_DNA"/>
</dbReference>
<dbReference type="Proteomes" id="UP001209885">
    <property type="component" value="Unassembled WGS sequence"/>
</dbReference>
<evidence type="ECO:0000313" key="8">
    <source>
        <dbReference type="EMBL" id="MCX2744325.1"/>
    </source>
</evidence>
<gene>
    <name evidence="8" type="ORF">OO013_10630</name>
</gene>
<dbReference type="SUPFAM" id="SSF56601">
    <property type="entry name" value="beta-lactamase/transpeptidase-like"/>
    <property type="match status" value="1"/>
</dbReference>
<dbReference type="InterPro" id="IPR001466">
    <property type="entry name" value="Beta-lactam-related"/>
</dbReference>
<dbReference type="InterPro" id="IPR036881">
    <property type="entry name" value="Glyco_hydro_3_C_sf"/>
</dbReference>
<evidence type="ECO:0000256" key="1">
    <source>
        <dbReference type="ARBA" id="ARBA00001231"/>
    </source>
</evidence>
<comment type="caution">
    <text evidence="8">The sequence shown here is derived from an EMBL/GenBank/DDBJ whole genome shotgun (WGS) entry which is preliminary data.</text>
</comment>
<dbReference type="Gene3D" id="3.20.20.300">
    <property type="entry name" value="Glycoside hydrolase, family 3, N-terminal domain"/>
    <property type="match status" value="1"/>
</dbReference>
<comment type="catalytic activity">
    <reaction evidence="1">
        <text>Hydrolysis of terminal non-reducing N-acetyl-D-hexosamine residues in N-acetyl-beta-D-hexosaminides.</text>
        <dbReference type="EC" id="3.2.1.52"/>
    </reaction>
</comment>
<evidence type="ECO:0000256" key="2">
    <source>
        <dbReference type="ARBA" id="ARBA00005336"/>
    </source>
</evidence>
<dbReference type="RefSeq" id="WP_266056786.1">
    <property type="nucleotide sequence ID" value="NZ_JAPFQN010000005.1"/>
</dbReference>
<proteinExistence type="inferred from homology"/>
<reference evidence="8 9" key="1">
    <citation type="submission" date="2022-11" db="EMBL/GenBank/DDBJ databases">
        <title>The characterization of three novel Bacteroidetes species and genomic analysis of their roles in tidal elemental geochemical cycles.</title>
        <authorList>
            <person name="Ma K."/>
        </authorList>
    </citation>
    <scope>NUCLEOTIDE SEQUENCE [LARGE SCALE GENOMIC DNA]</scope>
    <source>
        <strain evidence="8 9">M17</strain>
    </source>
</reference>
<organism evidence="8 9">
    <name type="scientific">Mangrovivirga halotolerans</name>
    <dbReference type="NCBI Taxonomy" id="2993936"/>
    <lineage>
        <taxon>Bacteria</taxon>
        <taxon>Pseudomonadati</taxon>
        <taxon>Bacteroidota</taxon>
        <taxon>Cytophagia</taxon>
        <taxon>Cytophagales</taxon>
        <taxon>Mangrovivirgaceae</taxon>
        <taxon>Mangrovivirga</taxon>
    </lineage>
</organism>
<dbReference type="Pfam" id="PF00933">
    <property type="entry name" value="Glyco_hydro_3"/>
    <property type="match status" value="1"/>
</dbReference>
<dbReference type="PANTHER" id="PTHR30480">
    <property type="entry name" value="BETA-HEXOSAMINIDASE-RELATED"/>
    <property type="match status" value="1"/>
</dbReference>
<evidence type="ECO:0000256" key="4">
    <source>
        <dbReference type="ARBA" id="ARBA00022801"/>
    </source>
</evidence>
<evidence type="ECO:0000313" key="9">
    <source>
        <dbReference type="Proteomes" id="UP001209885"/>
    </source>
</evidence>
<evidence type="ECO:0000259" key="6">
    <source>
        <dbReference type="Pfam" id="PF00144"/>
    </source>
</evidence>
<evidence type="ECO:0000259" key="7">
    <source>
        <dbReference type="Pfam" id="PF00933"/>
    </source>
</evidence>
<dbReference type="EC" id="3.2.1.52" evidence="3"/>